<name>A0ABY0AGV5_THESC</name>
<feature type="domain" description="Cyclic nucleotide-binding" evidence="1">
    <location>
        <begin position="1"/>
        <end position="65"/>
    </location>
</feature>
<dbReference type="InterPro" id="IPR000595">
    <property type="entry name" value="cNMP-bd_dom"/>
</dbReference>
<protein>
    <submittedName>
        <fullName evidence="2">Transcriptional regulator</fullName>
    </submittedName>
</protein>
<dbReference type="PROSITE" id="PS50042">
    <property type="entry name" value="CNMP_BINDING_3"/>
    <property type="match status" value="1"/>
</dbReference>
<dbReference type="InterPro" id="IPR018490">
    <property type="entry name" value="cNMP-bd_dom_sf"/>
</dbReference>
<dbReference type="EMBL" id="PEML01000282">
    <property type="protein sequence ID" value="RTI06143.1"/>
    <property type="molecule type" value="Genomic_DNA"/>
</dbReference>
<proteinExistence type="predicted"/>
<dbReference type="InterPro" id="IPR014710">
    <property type="entry name" value="RmlC-like_jellyroll"/>
</dbReference>
<evidence type="ECO:0000259" key="1">
    <source>
        <dbReference type="PROSITE" id="PS50042"/>
    </source>
</evidence>
<feature type="non-terminal residue" evidence="2">
    <location>
        <position position="65"/>
    </location>
</feature>
<reference evidence="2 3" key="1">
    <citation type="journal article" date="2019" name="Extremophiles">
        <title>Biogeography of thermophiles and predominance of Thermus scotoductus in domestic water heaters.</title>
        <authorList>
            <person name="Wilpiszeski R.L."/>
            <person name="Zhang Z."/>
            <person name="House C.H."/>
        </authorList>
    </citation>
    <scope>NUCLEOTIDE SEQUENCE [LARGE SCALE GENOMIC DNA]</scope>
    <source>
        <strain evidence="2 3">12_S12</strain>
    </source>
</reference>
<evidence type="ECO:0000313" key="2">
    <source>
        <dbReference type="EMBL" id="RTI06143.1"/>
    </source>
</evidence>
<keyword evidence="3" id="KW-1185">Reference proteome</keyword>
<organism evidence="2 3">
    <name type="scientific">Thermus scotoductus</name>
    <dbReference type="NCBI Taxonomy" id="37636"/>
    <lineage>
        <taxon>Bacteria</taxon>
        <taxon>Thermotogati</taxon>
        <taxon>Deinococcota</taxon>
        <taxon>Deinococci</taxon>
        <taxon>Thermales</taxon>
        <taxon>Thermaceae</taxon>
        <taxon>Thermus</taxon>
    </lineage>
</organism>
<dbReference type="Gene3D" id="2.60.120.10">
    <property type="entry name" value="Jelly Rolls"/>
    <property type="match status" value="1"/>
</dbReference>
<comment type="caution">
    <text evidence="2">The sequence shown here is derived from an EMBL/GenBank/DDBJ whole genome shotgun (WGS) entry which is preliminary data.</text>
</comment>
<dbReference type="SUPFAM" id="SSF51206">
    <property type="entry name" value="cAMP-binding domain-like"/>
    <property type="match status" value="1"/>
</dbReference>
<accession>A0ABY0AGV5</accession>
<dbReference type="Proteomes" id="UP000287962">
    <property type="component" value="Unassembled WGS sequence"/>
</dbReference>
<gene>
    <name evidence="2" type="ORF">CSW25_09625</name>
</gene>
<sequence>MFQELSLEARREMARVFQPKRALRGTSLYALGDRADGVYLVREGLVWLEGPRSAEGEPATLGVVG</sequence>
<evidence type="ECO:0000313" key="3">
    <source>
        <dbReference type="Proteomes" id="UP000287962"/>
    </source>
</evidence>